<dbReference type="EMBL" id="JBHSAF010000015">
    <property type="protein sequence ID" value="MFC3914837.1"/>
    <property type="molecule type" value="Genomic_DNA"/>
</dbReference>
<reference evidence="2" key="1">
    <citation type="journal article" date="2019" name="Int. J. Syst. Evol. Microbiol.">
        <title>The Global Catalogue of Microorganisms (GCM) 10K type strain sequencing project: providing services to taxonomists for standard genome sequencing and annotation.</title>
        <authorList>
            <consortium name="The Broad Institute Genomics Platform"/>
            <consortium name="The Broad Institute Genome Sequencing Center for Infectious Disease"/>
            <person name="Wu L."/>
            <person name="Ma J."/>
        </authorList>
    </citation>
    <scope>NUCLEOTIDE SEQUENCE [LARGE SCALE GENOMIC DNA]</scope>
    <source>
        <strain evidence="2">CCUG 54939</strain>
    </source>
</reference>
<evidence type="ECO:0000313" key="1">
    <source>
        <dbReference type="EMBL" id="MFC3914837.1"/>
    </source>
</evidence>
<name>A0ABV8CSB9_9GAMM</name>
<gene>
    <name evidence="1" type="primary">nqrM</name>
    <name evidence="1" type="ORF">ACFOSS_15415</name>
</gene>
<proteinExistence type="predicted"/>
<dbReference type="Pfam" id="PF04400">
    <property type="entry name" value="NqrM"/>
    <property type="match status" value="1"/>
</dbReference>
<dbReference type="PANTHER" id="PTHR40691:SF1">
    <property type="entry name" value="EXPORTED PROTEIN"/>
    <property type="match status" value="1"/>
</dbReference>
<dbReference type="RefSeq" id="WP_377154252.1">
    <property type="nucleotide sequence ID" value="NZ_JBHSAF010000015.1"/>
</dbReference>
<organism evidence="1 2">
    <name type="scientific">Pseudaeromonas sharmana</name>
    <dbReference type="NCBI Taxonomy" id="328412"/>
    <lineage>
        <taxon>Bacteria</taxon>
        <taxon>Pseudomonadati</taxon>
        <taxon>Pseudomonadota</taxon>
        <taxon>Gammaproteobacteria</taxon>
        <taxon>Aeromonadales</taxon>
        <taxon>Aeromonadaceae</taxon>
        <taxon>Pseudaeromonas</taxon>
    </lineage>
</organism>
<dbReference type="InterPro" id="IPR007495">
    <property type="entry name" value="NqrM"/>
</dbReference>
<comment type="caution">
    <text evidence="1">The sequence shown here is derived from an EMBL/GenBank/DDBJ whole genome shotgun (WGS) entry which is preliminary data.</text>
</comment>
<protein>
    <submittedName>
        <fullName evidence="1">(Na+)-NQR maturation NqrM</fullName>
    </submittedName>
</protein>
<sequence length="74" mass="8311">MLIFLLTFALFLLVFLLMAIGYLLQRKRISGSCGGLGAIGIDKECDCPEPCDARLAREAEQARRQRLQQGERIL</sequence>
<keyword evidence="2" id="KW-1185">Reference proteome</keyword>
<dbReference type="PANTHER" id="PTHR40691">
    <property type="entry name" value="(NA+)-NQR MATURATION NQRM"/>
    <property type="match status" value="1"/>
</dbReference>
<evidence type="ECO:0000313" key="2">
    <source>
        <dbReference type="Proteomes" id="UP001595692"/>
    </source>
</evidence>
<accession>A0ABV8CSB9</accession>
<dbReference type="Proteomes" id="UP001595692">
    <property type="component" value="Unassembled WGS sequence"/>
</dbReference>